<feature type="chain" id="PRO_5015538282" description="Mid2 domain-containing protein" evidence="3">
    <location>
        <begin position="19"/>
        <end position="696"/>
    </location>
</feature>
<keyword evidence="2" id="KW-0472">Membrane</keyword>
<name>A0A2T3A1S5_9PEZI</name>
<evidence type="ECO:0000256" key="2">
    <source>
        <dbReference type="SAM" id="Phobius"/>
    </source>
</evidence>
<feature type="region of interest" description="Disordered" evidence="1">
    <location>
        <begin position="430"/>
        <end position="696"/>
    </location>
</feature>
<organism evidence="4 5">
    <name type="scientific">Coniella lustricola</name>
    <dbReference type="NCBI Taxonomy" id="2025994"/>
    <lineage>
        <taxon>Eukaryota</taxon>
        <taxon>Fungi</taxon>
        <taxon>Dikarya</taxon>
        <taxon>Ascomycota</taxon>
        <taxon>Pezizomycotina</taxon>
        <taxon>Sordariomycetes</taxon>
        <taxon>Sordariomycetidae</taxon>
        <taxon>Diaporthales</taxon>
        <taxon>Schizoparmaceae</taxon>
        <taxon>Coniella</taxon>
    </lineage>
</organism>
<dbReference type="OrthoDB" id="5347452at2759"/>
<feature type="region of interest" description="Disordered" evidence="1">
    <location>
        <begin position="291"/>
        <end position="311"/>
    </location>
</feature>
<feature type="transmembrane region" description="Helical" evidence="2">
    <location>
        <begin position="317"/>
        <end position="339"/>
    </location>
</feature>
<proteinExistence type="predicted"/>
<dbReference type="STRING" id="2025994.A0A2T3A1S5"/>
<evidence type="ECO:0000256" key="3">
    <source>
        <dbReference type="SAM" id="SignalP"/>
    </source>
</evidence>
<keyword evidence="2" id="KW-1133">Transmembrane helix</keyword>
<feature type="compositionally biased region" description="Basic and acidic residues" evidence="1">
    <location>
        <begin position="616"/>
        <end position="636"/>
    </location>
</feature>
<feature type="compositionally biased region" description="Basic residues" evidence="1">
    <location>
        <begin position="543"/>
        <end position="552"/>
    </location>
</feature>
<feature type="compositionally biased region" description="Low complexity" evidence="1">
    <location>
        <begin position="600"/>
        <end position="610"/>
    </location>
</feature>
<dbReference type="AlphaFoldDB" id="A0A2T3A1S5"/>
<feature type="signal peptide" evidence="3">
    <location>
        <begin position="1"/>
        <end position="18"/>
    </location>
</feature>
<evidence type="ECO:0000313" key="5">
    <source>
        <dbReference type="Proteomes" id="UP000241462"/>
    </source>
</evidence>
<evidence type="ECO:0000313" key="4">
    <source>
        <dbReference type="EMBL" id="PSR81262.1"/>
    </source>
</evidence>
<sequence length="696" mass="73516">MRAWISPAVLALAGPVWARNLAFTHDIRGADLAGPEATQAPQIAHAASDDLGPVVTPPPSQAAVDALLKRASSSGSNTWENANTCGWYSELSSKPYVCDSPLTCATDTDHVVACSTAGINEFYTVCLDYDAYQSSKCTSAGPKTGCCTESTAPACGTFLWTGSPTRVMYKCFATSTILSMLDEPQYVVAAASSSAAAASSSSAAAVASASSAAAASSASASSAASRASALGGSSLTITSTGSDGSSTTFTAVAGATGTATGVTLVSTVKYTTTGSDGSSTTYTAIADTGAASGTGSSGTSGSGDGGGGSSSSTNTGALIGGIVGGIAGLLMLLLLLCYLMRKKGGNKFGLTLCGGKRKTNKEKHVHNKTYNDTNVENNDKRAYNNSSPTHSSGDKGFSLSLGGAGKQETKKEKNVTKNYYYGDKVKNDNRAYDKREVKDNRKYDNRSDAYSRSVTPSQQQQQQPQDFYFNTVNDQPSQGQYGYNGPDATLIGLAGLDGRGSSRRESRGRQNPANRSDFGPQASASPSPTRDAVMAGAAGTSRRDKRRQQRRQARGERTPSPEPYPESPLHDTELDYGREVGAYSRQGHSVEHDEGYSHEPQQAQQPQQVHVHVHVHNRDSDPVRGRESSRGRHYEQYDEPSGDELEEEEWHQAQERHQPTHRYHPNSGRRNVPVSRSPSPPPPVVEPPSDFIGRGL</sequence>
<keyword evidence="2" id="KW-0812">Transmembrane</keyword>
<feature type="compositionally biased region" description="Gly residues" evidence="1">
    <location>
        <begin position="295"/>
        <end position="309"/>
    </location>
</feature>
<feature type="region of interest" description="Disordered" evidence="1">
    <location>
        <begin position="360"/>
        <end position="412"/>
    </location>
</feature>
<protein>
    <recommendedName>
        <fullName evidence="6">Mid2 domain-containing protein</fullName>
    </recommendedName>
</protein>
<feature type="compositionally biased region" description="Basic and acidic residues" evidence="1">
    <location>
        <begin position="588"/>
        <end position="597"/>
    </location>
</feature>
<feature type="compositionally biased region" description="Basic and acidic residues" evidence="1">
    <location>
        <begin position="568"/>
        <end position="578"/>
    </location>
</feature>
<reference evidence="4 5" key="1">
    <citation type="journal article" date="2018" name="Mycol. Prog.">
        <title>Coniella lustricola, a new species from submerged detritus.</title>
        <authorList>
            <person name="Raudabaugh D.B."/>
            <person name="Iturriaga T."/>
            <person name="Carver A."/>
            <person name="Mondo S."/>
            <person name="Pangilinan J."/>
            <person name="Lipzen A."/>
            <person name="He G."/>
            <person name="Amirebrahimi M."/>
            <person name="Grigoriev I.V."/>
            <person name="Miller A.N."/>
        </authorList>
    </citation>
    <scope>NUCLEOTIDE SEQUENCE [LARGE SCALE GENOMIC DNA]</scope>
    <source>
        <strain evidence="4 5">B22-T-1</strain>
    </source>
</reference>
<keyword evidence="3" id="KW-0732">Signal</keyword>
<dbReference type="Proteomes" id="UP000241462">
    <property type="component" value="Unassembled WGS sequence"/>
</dbReference>
<evidence type="ECO:0000256" key="1">
    <source>
        <dbReference type="SAM" id="MobiDB-lite"/>
    </source>
</evidence>
<evidence type="ECO:0008006" key="6">
    <source>
        <dbReference type="Google" id="ProtNLM"/>
    </source>
</evidence>
<accession>A0A2T3A1S5</accession>
<dbReference type="InParanoid" id="A0A2T3A1S5"/>
<feature type="compositionally biased region" description="Acidic residues" evidence="1">
    <location>
        <begin position="637"/>
        <end position="649"/>
    </location>
</feature>
<feature type="compositionally biased region" description="Basic and acidic residues" evidence="1">
    <location>
        <begin position="430"/>
        <end position="449"/>
    </location>
</feature>
<gene>
    <name evidence="4" type="ORF">BD289DRAFT_454916</name>
</gene>
<dbReference type="EMBL" id="KZ678507">
    <property type="protein sequence ID" value="PSR81262.1"/>
    <property type="molecule type" value="Genomic_DNA"/>
</dbReference>
<feature type="compositionally biased region" description="Polar residues" evidence="1">
    <location>
        <begin position="468"/>
        <end position="481"/>
    </location>
</feature>
<keyword evidence="5" id="KW-1185">Reference proteome</keyword>